<feature type="region of interest" description="Disordered" evidence="1">
    <location>
        <begin position="50"/>
        <end position="235"/>
    </location>
</feature>
<feature type="compositionally biased region" description="Polar residues" evidence="1">
    <location>
        <begin position="154"/>
        <end position="164"/>
    </location>
</feature>
<keyword evidence="2" id="KW-0812">Transmembrane</keyword>
<comment type="caution">
    <text evidence="3">The sequence shown here is derived from an EMBL/GenBank/DDBJ whole genome shotgun (WGS) entry which is preliminary data.</text>
</comment>
<evidence type="ECO:0000313" key="3">
    <source>
        <dbReference type="EMBL" id="GAA5804191.1"/>
    </source>
</evidence>
<feature type="compositionally biased region" description="Polar residues" evidence="1">
    <location>
        <begin position="94"/>
        <end position="147"/>
    </location>
</feature>
<feature type="transmembrane region" description="Helical" evidence="2">
    <location>
        <begin position="308"/>
        <end position="331"/>
    </location>
</feature>
<organism evidence="3 4">
    <name type="scientific">Helicostylum pulchrum</name>
    <dbReference type="NCBI Taxonomy" id="562976"/>
    <lineage>
        <taxon>Eukaryota</taxon>
        <taxon>Fungi</taxon>
        <taxon>Fungi incertae sedis</taxon>
        <taxon>Mucoromycota</taxon>
        <taxon>Mucoromycotina</taxon>
        <taxon>Mucoromycetes</taxon>
        <taxon>Mucorales</taxon>
        <taxon>Mucorineae</taxon>
        <taxon>Mucoraceae</taxon>
        <taxon>Helicostylum</taxon>
    </lineage>
</organism>
<feature type="compositionally biased region" description="Low complexity" evidence="1">
    <location>
        <begin position="176"/>
        <end position="187"/>
    </location>
</feature>
<reference evidence="3 4" key="1">
    <citation type="submission" date="2024-04" db="EMBL/GenBank/DDBJ databases">
        <title>genome sequences of Mucor flavus KT1a and Helicostylum pulchrum KT1b strains isolation_sourced from the surface of a dry-aged beef.</title>
        <authorList>
            <person name="Toyotome T."/>
            <person name="Hosono M."/>
            <person name="Torimaru M."/>
            <person name="Fukuda K."/>
            <person name="Mikami N."/>
        </authorList>
    </citation>
    <scope>NUCLEOTIDE SEQUENCE [LARGE SCALE GENOMIC DNA]</scope>
    <source>
        <strain evidence="3 4">KT1b</strain>
    </source>
</reference>
<keyword evidence="2" id="KW-0472">Membrane</keyword>
<feature type="compositionally biased region" description="Acidic residues" evidence="1">
    <location>
        <begin position="65"/>
        <end position="86"/>
    </location>
</feature>
<protein>
    <submittedName>
        <fullName evidence="3">Uncharacterized protein</fullName>
    </submittedName>
</protein>
<gene>
    <name evidence="3" type="ORF">HPULCUR_009678</name>
</gene>
<dbReference type="Proteomes" id="UP001476247">
    <property type="component" value="Unassembled WGS sequence"/>
</dbReference>
<evidence type="ECO:0000313" key="4">
    <source>
        <dbReference type="Proteomes" id="UP001476247"/>
    </source>
</evidence>
<dbReference type="EMBL" id="BAABUJ010000033">
    <property type="protein sequence ID" value="GAA5804191.1"/>
    <property type="molecule type" value="Genomic_DNA"/>
</dbReference>
<evidence type="ECO:0000256" key="2">
    <source>
        <dbReference type="SAM" id="Phobius"/>
    </source>
</evidence>
<accession>A0ABP9YB52</accession>
<sequence>MKSYSAGKLVTYRDRIHRSTSDEHFKKDVSQKKPFKKRFENTVDPLKRKIKNRILVNSESKDMTDNEEEYEEEYEEETDEEYDEEDMASRENDSSTASAAKSNQKTNTLNDNAATETFKEPSSQSTLDNGDNTTTGRGSTVTKSNTSTRKHSSTADVESTATSTGRRRPTDTIVLSSTTDEATATSAIRHSGTASEQSTTTKSDRHSSSSSDSSERYSSTTSEQSPTSSEQASTTTEDIITISTSLLPTSLLSNISSTALASITSGSVYSSTRLFTSDTLTSSSAVASSSSIAVDTNIPVGQKDNTSAIAGGVLGGIVSLAIVTAVSSFLFKRAQYNRKEKNMQIPMAVPINTKDKKSNKKKETIQVEKVRGTAAATDGVRTFVPPAIGSNVPPYNEEFTLHPYAHPYTDESYYYHSTSAVGTGYLQQVGGEYYDNYGYQSPNHNEYYSYPDIGETNYVDNGYYNNDGNTNLVGTESNVYKYNEDSYQNVRKPNTKG</sequence>
<keyword evidence="4" id="KW-1185">Reference proteome</keyword>
<name>A0ABP9YB52_9FUNG</name>
<proteinExistence type="predicted"/>
<keyword evidence="2" id="KW-1133">Transmembrane helix</keyword>
<feature type="region of interest" description="Disordered" evidence="1">
    <location>
        <begin position="15"/>
        <end position="37"/>
    </location>
</feature>
<evidence type="ECO:0000256" key="1">
    <source>
        <dbReference type="SAM" id="MobiDB-lite"/>
    </source>
</evidence>
<feature type="compositionally biased region" description="Low complexity" evidence="1">
    <location>
        <begin position="208"/>
        <end position="235"/>
    </location>
</feature>